<dbReference type="PROSITE" id="PS51352">
    <property type="entry name" value="THIOREDOXIN_2"/>
    <property type="match status" value="1"/>
</dbReference>
<dbReference type="InterPro" id="IPR013766">
    <property type="entry name" value="Thioredoxin_domain"/>
</dbReference>
<evidence type="ECO:0000259" key="1">
    <source>
        <dbReference type="PROSITE" id="PS51352"/>
    </source>
</evidence>
<dbReference type="RefSeq" id="WP_142948552.1">
    <property type="nucleotide sequence ID" value="NZ_ARXR01000009.1"/>
</dbReference>
<protein>
    <submittedName>
        <fullName evidence="2">Thioredoxin domain-containing protein</fullName>
    </submittedName>
</protein>
<accession>A0ABS0AFG1</accession>
<proteinExistence type="predicted"/>
<evidence type="ECO:0000313" key="2">
    <source>
        <dbReference type="EMBL" id="MBF5052893.1"/>
    </source>
</evidence>
<dbReference type="GeneID" id="99766143"/>
<organism evidence="2 3">
    <name type="scientific">Alloalcanivorax venustensis ISO4</name>
    <dbReference type="NCBI Taxonomy" id="1177184"/>
    <lineage>
        <taxon>Bacteria</taxon>
        <taxon>Pseudomonadati</taxon>
        <taxon>Pseudomonadota</taxon>
        <taxon>Gammaproteobacteria</taxon>
        <taxon>Oceanospirillales</taxon>
        <taxon>Alcanivoracaceae</taxon>
        <taxon>Alloalcanivorax</taxon>
    </lineage>
</organism>
<dbReference type="Proteomes" id="UP000644441">
    <property type="component" value="Unassembled WGS sequence"/>
</dbReference>
<gene>
    <name evidence="2" type="ORF">ISO4_01495</name>
</gene>
<feature type="domain" description="Thioredoxin" evidence="1">
    <location>
        <begin position="1"/>
        <end position="108"/>
    </location>
</feature>
<dbReference type="Gene3D" id="3.40.30.10">
    <property type="entry name" value="Glutaredoxin"/>
    <property type="match status" value="1"/>
</dbReference>
<keyword evidence="3" id="KW-1185">Reference proteome</keyword>
<dbReference type="Pfam" id="PF00085">
    <property type="entry name" value="Thioredoxin"/>
    <property type="match status" value="1"/>
</dbReference>
<comment type="caution">
    <text evidence="2">The sequence shown here is derived from an EMBL/GenBank/DDBJ whole genome shotgun (WGS) entry which is preliminary data.</text>
</comment>
<sequence>MTYSAEYATDHPTRDEVEAIREPTVVEFGQPGCGHCQAAAPLIKAAFADFTGVVHLKLEDAKGRLLGRAFKVKQWPTLIFLQEGEEVARLVRPQSEQAVREALEKIDTKAYRDADQAGTGGSKDP</sequence>
<reference evidence="2 3" key="1">
    <citation type="submission" date="2012-09" db="EMBL/GenBank/DDBJ databases">
        <title>Genome Sequence of alkane-degrading Bacterium Alcanivorax venustensis ISO4.</title>
        <authorList>
            <person name="Lai Q."/>
            <person name="Shao Z."/>
        </authorList>
    </citation>
    <scope>NUCLEOTIDE SEQUENCE [LARGE SCALE GENOMIC DNA]</scope>
    <source>
        <strain evidence="2 3">ISO4</strain>
    </source>
</reference>
<evidence type="ECO:0000313" key="3">
    <source>
        <dbReference type="Proteomes" id="UP000644441"/>
    </source>
</evidence>
<dbReference type="SUPFAM" id="SSF52833">
    <property type="entry name" value="Thioredoxin-like"/>
    <property type="match status" value="1"/>
</dbReference>
<dbReference type="EMBL" id="ARXR01000009">
    <property type="protein sequence ID" value="MBF5052893.1"/>
    <property type="molecule type" value="Genomic_DNA"/>
</dbReference>
<dbReference type="CDD" id="cd02947">
    <property type="entry name" value="TRX_family"/>
    <property type="match status" value="1"/>
</dbReference>
<dbReference type="InterPro" id="IPR036249">
    <property type="entry name" value="Thioredoxin-like_sf"/>
</dbReference>
<name>A0ABS0AFG1_9GAMM</name>